<accession>A0AAD7G1V6</accession>
<evidence type="ECO:0000313" key="2">
    <source>
        <dbReference type="EMBL" id="KAJ7657511.1"/>
    </source>
</evidence>
<proteinExistence type="predicted"/>
<name>A0AAD7G1V6_MYCRO</name>
<evidence type="ECO:0000313" key="3">
    <source>
        <dbReference type="Proteomes" id="UP001221757"/>
    </source>
</evidence>
<sequence length="139" mass="15484">MGYMVPQLWVTGSSSAYGRELASRSLCSVKRERRLRRLSLGPDSQEVPAEDRTLHSGGRTGVFTQTSAETKPELILDDPTTTTRVARWASCTREWSCFKTLFHIFKKLVPWRTPPIDKLEPESRSASDSSPRIGGGESG</sequence>
<dbReference type="AlphaFoldDB" id="A0AAD7G1V6"/>
<protein>
    <submittedName>
        <fullName evidence="2">Uncharacterized protein</fullName>
    </submittedName>
</protein>
<evidence type="ECO:0000256" key="1">
    <source>
        <dbReference type="SAM" id="MobiDB-lite"/>
    </source>
</evidence>
<comment type="caution">
    <text evidence="2">The sequence shown here is derived from an EMBL/GenBank/DDBJ whole genome shotgun (WGS) entry which is preliminary data.</text>
</comment>
<organism evidence="2 3">
    <name type="scientific">Mycena rosella</name>
    <name type="common">Pink bonnet</name>
    <name type="synonym">Agaricus rosellus</name>
    <dbReference type="NCBI Taxonomy" id="1033263"/>
    <lineage>
        <taxon>Eukaryota</taxon>
        <taxon>Fungi</taxon>
        <taxon>Dikarya</taxon>
        <taxon>Basidiomycota</taxon>
        <taxon>Agaricomycotina</taxon>
        <taxon>Agaricomycetes</taxon>
        <taxon>Agaricomycetidae</taxon>
        <taxon>Agaricales</taxon>
        <taxon>Marasmiineae</taxon>
        <taxon>Mycenaceae</taxon>
        <taxon>Mycena</taxon>
    </lineage>
</organism>
<dbReference type="EMBL" id="JARKIE010000289">
    <property type="protein sequence ID" value="KAJ7657511.1"/>
    <property type="molecule type" value="Genomic_DNA"/>
</dbReference>
<gene>
    <name evidence="2" type="ORF">B0H17DRAFT_1337852</name>
</gene>
<dbReference type="Proteomes" id="UP001221757">
    <property type="component" value="Unassembled WGS sequence"/>
</dbReference>
<keyword evidence="3" id="KW-1185">Reference proteome</keyword>
<reference evidence="2" key="1">
    <citation type="submission" date="2023-03" db="EMBL/GenBank/DDBJ databases">
        <title>Massive genome expansion in bonnet fungi (Mycena s.s.) driven by repeated elements and novel gene families across ecological guilds.</title>
        <authorList>
            <consortium name="Lawrence Berkeley National Laboratory"/>
            <person name="Harder C.B."/>
            <person name="Miyauchi S."/>
            <person name="Viragh M."/>
            <person name="Kuo A."/>
            <person name="Thoen E."/>
            <person name="Andreopoulos B."/>
            <person name="Lu D."/>
            <person name="Skrede I."/>
            <person name="Drula E."/>
            <person name="Henrissat B."/>
            <person name="Morin E."/>
            <person name="Kohler A."/>
            <person name="Barry K."/>
            <person name="LaButti K."/>
            <person name="Morin E."/>
            <person name="Salamov A."/>
            <person name="Lipzen A."/>
            <person name="Mereny Z."/>
            <person name="Hegedus B."/>
            <person name="Baldrian P."/>
            <person name="Stursova M."/>
            <person name="Weitz H."/>
            <person name="Taylor A."/>
            <person name="Grigoriev I.V."/>
            <person name="Nagy L.G."/>
            <person name="Martin F."/>
            <person name="Kauserud H."/>
        </authorList>
    </citation>
    <scope>NUCLEOTIDE SEQUENCE</scope>
    <source>
        <strain evidence="2">CBHHK067</strain>
    </source>
</reference>
<feature type="region of interest" description="Disordered" evidence="1">
    <location>
        <begin position="114"/>
        <end position="139"/>
    </location>
</feature>
<feature type="compositionally biased region" description="Basic and acidic residues" evidence="1">
    <location>
        <begin position="115"/>
        <end position="125"/>
    </location>
</feature>
<feature type="region of interest" description="Disordered" evidence="1">
    <location>
        <begin position="39"/>
        <end position="69"/>
    </location>
</feature>